<keyword evidence="2" id="KW-1133">Transmembrane helix</keyword>
<comment type="function">
    <text evidence="1">Part of the tripartite ATP-independent periplasmic (TRAP) transport system.</text>
</comment>
<feature type="transmembrane region" description="Helical" evidence="2">
    <location>
        <begin position="114"/>
        <end position="136"/>
    </location>
</feature>
<gene>
    <name evidence="4" type="ORF">GCM10011348_27350</name>
</gene>
<dbReference type="NCBIfam" id="TIGR02123">
    <property type="entry name" value="TRAP_fused"/>
    <property type="match status" value="1"/>
</dbReference>
<feature type="transmembrane region" description="Helical" evidence="2">
    <location>
        <begin position="143"/>
        <end position="161"/>
    </location>
</feature>
<feature type="transmembrane region" description="Helical" evidence="2">
    <location>
        <begin position="385"/>
        <end position="402"/>
    </location>
</feature>
<keyword evidence="1" id="KW-0813">Transport</keyword>
<evidence type="ECO:0000256" key="1">
    <source>
        <dbReference type="RuleBase" id="RU369079"/>
    </source>
</evidence>
<keyword evidence="2" id="KW-0812">Transmembrane</keyword>
<keyword evidence="1" id="KW-1003">Cell membrane</keyword>
<dbReference type="Proteomes" id="UP000599578">
    <property type="component" value="Unassembled WGS sequence"/>
</dbReference>
<feature type="transmembrane region" description="Helical" evidence="2">
    <location>
        <begin position="361"/>
        <end position="379"/>
    </location>
</feature>
<name>A0A917ZJV5_9GAMM</name>
<evidence type="ECO:0000313" key="4">
    <source>
        <dbReference type="EMBL" id="GGO83479.1"/>
    </source>
</evidence>
<dbReference type="EMBL" id="BMLT01000006">
    <property type="protein sequence ID" value="GGO83479.1"/>
    <property type="molecule type" value="Genomic_DNA"/>
</dbReference>
<feature type="transmembrane region" description="Helical" evidence="2">
    <location>
        <begin position="239"/>
        <end position="261"/>
    </location>
</feature>
<dbReference type="Pfam" id="PF06808">
    <property type="entry name" value="DctM"/>
    <property type="match status" value="1"/>
</dbReference>
<evidence type="ECO:0000256" key="2">
    <source>
        <dbReference type="SAM" id="Phobius"/>
    </source>
</evidence>
<accession>A0A917ZJV5</accession>
<dbReference type="GO" id="GO:0005886">
    <property type="term" value="C:plasma membrane"/>
    <property type="evidence" value="ECO:0007669"/>
    <property type="project" value="UniProtKB-SubCell"/>
</dbReference>
<evidence type="ECO:0000313" key="5">
    <source>
        <dbReference type="Proteomes" id="UP000599578"/>
    </source>
</evidence>
<sequence>MAGGARHPSRDTDMSNITLRLQYLLWILGGLLTFLGLANVMPGYESIPRIGPFAFEWYRPLFFLICVAIAIVFDWQRLLRAGRRLPLWRIALDLVALAVTAYCCVRYYQVGVEMVRSIVFFDSLDAAVALAAVAVATLLCWRLWGASIAIIGLLGLLYLSTGEYWPGMLKTSGSNLIDGLAENLWFGADNGLMGGIFGIILSTVLPFIILGAVLEGCGAGDSMIRISFSLMHRFRGGPAYAAILASGMFGTVSGSAVANVVGTGVVTIPMIRKRGFSGNFAGALEATASAGGQILPPIMGAAALVMADYVGVTYLTIIIAVLIPALAYYASLFLAVYFEARKLGVEASETEAADPITRQDWINLLLIVAPLALIVVLLVQGVSPAGASISAIFALLPMSFINPQMRRQPQRLLTALAEGGITVARLSIAIAIVGIIVATLSATGIPTKFAVLLAGASQYSLLAALGITALGCIVLGMGMPTLPAYIAIVTVMGPTLQAFGLETLTAHMFVFFFGVASVITPPVAIAAFAAASISQGSPMKTALVSTRIAAMIFLIPFAFVYNPLMLTVAEAGAEFSVGAYAWMLLQLVIALYLAASALSRFDQRALSPIQSLVRLALAITLLSPFSLPSLFAAVAGIALLVQHRYKRLNPVEAVA</sequence>
<keyword evidence="2" id="KW-0472">Membrane</keyword>
<organism evidence="4 5">
    <name type="scientific">Marinobacterium nitratireducens</name>
    <dbReference type="NCBI Taxonomy" id="518897"/>
    <lineage>
        <taxon>Bacteria</taxon>
        <taxon>Pseudomonadati</taxon>
        <taxon>Pseudomonadota</taxon>
        <taxon>Gammaproteobacteria</taxon>
        <taxon>Oceanospirillales</taxon>
        <taxon>Oceanospirillaceae</taxon>
        <taxon>Marinobacterium</taxon>
    </lineage>
</organism>
<feature type="transmembrane region" description="Helical" evidence="2">
    <location>
        <begin position="581"/>
        <end position="601"/>
    </location>
</feature>
<feature type="transmembrane region" description="Helical" evidence="2">
    <location>
        <begin position="57"/>
        <end position="75"/>
    </location>
</feature>
<feature type="transmembrane region" description="Helical" evidence="2">
    <location>
        <begin position="613"/>
        <end position="641"/>
    </location>
</feature>
<feature type="transmembrane region" description="Helical" evidence="2">
    <location>
        <begin position="423"/>
        <end position="443"/>
    </location>
</feature>
<dbReference type="GO" id="GO:0022857">
    <property type="term" value="F:transmembrane transporter activity"/>
    <property type="evidence" value="ECO:0007669"/>
    <property type="project" value="UniProtKB-UniRule"/>
</dbReference>
<dbReference type="PANTHER" id="PTHR43849:SF2">
    <property type="entry name" value="BLL3936 PROTEIN"/>
    <property type="match status" value="1"/>
</dbReference>
<comment type="caution">
    <text evidence="4">The sequence shown here is derived from an EMBL/GenBank/DDBJ whole genome shotgun (WGS) entry which is preliminary data.</text>
</comment>
<feature type="transmembrane region" description="Helical" evidence="2">
    <location>
        <begin position="87"/>
        <end position="108"/>
    </location>
</feature>
<evidence type="ECO:0000259" key="3">
    <source>
        <dbReference type="Pfam" id="PF06808"/>
    </source>
</evidence>
<feature type="transmembrane region" description="Helical" evidence="2">
    <location>
        <begin position="506"/>
        <end position="530"/>
    </location>
</feature>
<comment type="subcellular location">
    <subcellularLocation>
        <location evidence="1">Cell inner membrane</location>
        <topology evidence="1">Multi-pass membrane protein</topology>
    </subcellularLocation>
</comment>
<reference evidence="4 5" key="1">
    <citation type="journal article" date="2014" name="Int. J. Syst. Evol. Microbiol.">
        <title>Complete genome sequence of Corynebacterium casei LMG S-19264T (=DSM 44701T), isolated from a smear-ripened cheese.</title>
        <authorList>
            <consortium name="US DOE Joint Genome Institute (JGI-PGF)"/>
            <person name="Walter F."/>
            <person name="Albersmeier A."/>
            <person name="Kalinowski J."/>
            <person name="Ruckert C."/>
        </authorList>
    </citation>
    <scope>NUCLEOTIDE SEQUENCE [LARGE SCALE GENOMIC DNA]</scope>
    <source>
        <strain evidence="4 5">CGMCC 1.7286</strain>
    </source>
</reference>
<feature type="transmembrane region" description="Helical" evidence="2">
    <location>
        <begin position="542"/>
        <end position="561"/>
    </location>
</feature>
<dbReference type="PANTHER" id="PTHR43849">
    <property type="entry name" value="BLL3936 PROTEIN"/>
    <property type="match status" value="1"/>
</dbReference>
<protein>
    <recommendedName>
        <fullName evidence="3">TRAP C4-dicarboxylate transport system permease DctM subunit domain-containing protein</fullName>
    </recommendedName>
</protein>
<keyword evidence="5" id="KW-1185">Reference proteome</keyword>
<dbReference type="InterPro" id="IPR010656">
    <property type="entry name" value="DctM"/>
</dbReference>
<proteinExistence type="predicted"/>
<dbReference type="InterPro" id="IPR011853">
    <property type="entry name" value="TRAP_DctM-Dct_fused"/>
</dbReference>
<dbReference type="AlphaFoldDB" id="A0A917ZJV5"/>
<feature type="transmembrane region" description="Helical" evidence="2">
    <location>
        <begin position="21"/>
        <end position="41"/>
    </location>
</feature>
<feature type="transmembrane region" description="Helical" evidence="2">
    <location>
        <begin position="314"/>
        <end position="340"/>
    </location>
</feature>
<feature type="domain" description="TRAP C4-dicarboxylate transport system permease DctM subunit" evidence="3">
    <location>
        <begin position="189"/>
        <end position="568"/>
    </location>
</feature>
<keyword evidence="1" id="KW-0997">Cell inner membrane</keyword>
<feature type="transmembrane region" description="Helical" evidence="2">
    <location>
        <begin position="192"/>
        <end position="218"/>
    </location>
</feature>